<sequence length="117" mass="13303">MEKEMSPMITEILKKGYLLFPIPRRYTRFGVSLWDMPDPDNGNVDTHWTYGGYEYVSNQNFHPTACDAPFAGKGNVAGCAANRASSLQVADFLFFVCRKVIRKYSCRVRIVVNPVVF</sequence>
<evidence type="ECO:0000313" key="2">
    <source>
        <dbReference type="Proteomes" id="UP000196329"/>
    </source>
</evidence>
<evidence type="ECO:0000313" key="1">
    <source>
        <dbReference type="EMBL" id="OUN57359.1"/>
    </source>
</evidence>
<proteinExistence type="predicted"/>
<gene>
    <name evidence="1" type="ORF">B5G17_03155</name>
</gene>
<dbReference type="EMBL" id="NFHS01000001">
    <property type="protein sequence ID" value="OUN57359.1"/>
    <property type="molecule type" value="Genomic_DNA"/>
</dbReference>
<protein>
    <submittedName>
        <fullName evidence="1">Uncharacterized protein</fullName>
    </submittedName>
</protein>
<organism evidence="1 2">
    <name type="scientific">Bacteroides uniformis</name>
    <dbReference type="NCBI Taxonomy" id="820"/>
    <lineage>
        <taxon>Bacteria</taxon>
        <taxon>Pseudomonadati</taxon>
        <taxon>Bacteroidota</taxon>
        <taxon>Bacteroidia</taxon>
        <taxon>Bacteroidales</taxon>
        <taxon>Bacteroidaceae</taxon>
        <taxon>Bacteroides</taxon>
    </lineage>
</organism>
<dbReference type="AlphaFoldDB" id="A0A1Y3VFQ6"/>
<name>A0A1Y3VFQ6_BACUN</name>
<accession>A0A1Y3VFQ6</accession>
<dbReference type="RefSeq" id="WP_087331965.1">
    <property type="nucleotide sequence ID" value="NZ_NFHS01000001.1"/>
</dbReference>
<dbReference type="Proteomes" id="UP000196329">
    <property type="component" value="Unassembled WGS sequence"/>
</dbReference>
<reference evidence="2" key="1">
    <citation type="submission" date="2017-04" db="EMBL/GenBank/DDBJ databases">
        <title>Function of individual gut microbiota members based on whole genome sequencing of pure cultures obtained from chicken caecum.</title>
        <authorList>
            <person name="Medvecky M."/>
            <person name="Cejkova D."/>
            <person name="Polansky O."/>
            <person name="Karasova D."/>
            <person name="Kubasova T."/>
            <person name="Cizek A."/>
            <person name="Rychlik I."/>
        </authorList>
    </citation>
    <scope>NUCLEOTIDE SEQUENCE [LARGE SCALE GENOMIC DNA]</scope>
    <source>
        <strain evidence="2">An67</strain>
    </source>
</reference>
<comment type="caution">
    <text evidence="1">The sequence shown here is derived from an EMBL/GenBank/DDBJ whole genome shotgun (WGS) entry which is preliminary data.</text>
</comment>